<accession>A0A819SZM3</accession>
<protein>
    <submittedName>
        <fullName evidence="6">Uncharacterized protein</fullName>
    </submittedName>
</protein>
<evidence type="ECO:0000256" key="1">
    <source>
        <dbReference type="ARBA" id="ARBA00010228"/>
    </source>
</evidence>
<organism evidence="6 8">
    <name type="scientific">Adineta steineri</name>
    <dbReference type="NCBI Taxonomy" id="433720"/>
    <lineage>
        <taxon>Eukaryota</taxon>
        <taxon>Metazoa</taxon>
        <taxon>Spiralia</taxon>
        <taxon>Gnathifera</taxon>
        <taxon>Rotifera</taxon>
        <taxon>Eurotatoria</taxon>
        <taxon>Bdelloidea</taxon>
        <taxon>Adinetida</taxon>
        <taxon>Adinetidae</taxon>
        <taxon>Adineta</taxon>
    </lineage>
</organism>
<evidence type="ECO:0000256" key="2">
    <source>
        <dbReference type="ARBA" id="ARBA00022980"/>
    </source>
</evidence>
<dbReference type="GO" id="GO:1990904">
    <property type="term" value="C:ribonucleoprotein complex"/>
    <property type="evidence" value="ECO:0007669"/>
    <property type="project" value="UniProtKB-KW"/>
</dbReference>
<evidence type="ECO:0000313" key="7">
    <source>
        <dbReference type="EMBL" id="CAF4172529.1"/>
    </source>
</evidence>
<keyword evidence="3" id="KW-0687">Ribonucleoprotein</keyword>
<dbReference type="EMBL" id="CAJNON010000173">
    <property type="protein sequence ID" value="CAF1066877.1"/>
    <property type="molecule type" value="Genomic_DNA"/>
</dbReference>
<sequence length="132" mass="14537">MVVVANNESKVGSSLTSAFLSAFQHRTAIQTDSLLGISVEPLTQLEQQVQPNDVTPSNVEFVSKMFNNFVNYIISVVQNVPGTSEQIELYVPRKCAARNKIIESKDHAAVQLDIVEHTGRMTENGRIYALCG</sequence>
<comment type="caution">
    <text evidence="6">The sequence shown here is derived from an EMBL/GenBank/DDBJ whole genome shotgun (WGS) entry which is preliminary data.</text>
</comment>
<evidence type="ECO:0000313" key="6">
    <source>
        <dbReference type="EMBL" id="CAF4069314.1"/>
    </source>
</evidence>
<evidence type="ECO:0000256" key="3">
    <source>
        <dbReference type="ARBA" id="ARBA00023274"/>
    </source>
</evidence>
<dbReference type="Pfam" id="PF01249">
    <property type="entry name" value="Ribosomal_S21e"/>
    <property type="match status" value="1"/>
</dbReference>
<dbReference type="Proteomes" id="UP000663891">
    <property type="component" value="Unassembled WGS sequence"/>
</dbReference>
<dbReference type="GO" id="GO:0006412">
    <property type="term" value="P:translation"/>
    <property type="evidence" value="ECO:0007669"/>
    <property type="project" value="InterPro"/>
</dbReference>
<evidence type="ECO:0000313" key="8">
    <source>
        <dbReference type="Proteomes" id="UP000663881"/>
    </source>
</evidence>
<dbReference type="Proteomes" id="UP000663868">
    <property type="component" value="Unassembled WGS sequence"/>
</dbReference>
<reference evidence="6" key="1">
    <citation type="submission" date="2021-02" db="EMBL/GenBank/DDBJ databases">
        <authorList>
            <person name="Nowell W R."/>
        </authorList>
    </citation>
    <scope>NUCLEOTIDE SEQUENCE</scope>
</reference>
<evidence type="ECO:0000313" key="4">
    <source>
        <dbReference type="EMBL" id="CAF0987609.1"/>
    </source>
</evidence>
<dbReference type="EMBL" id="CAJNOE010000154">
    <property type="protein sequence ID" value="CAF0987609.1"/>
    <property type="molecule type" value="Genomic_DNA"/>
</dbReference>
<dbReference type="Proteomes" id="UP000663881">
    <property type="component" value="Unassembled WGS sequence"/>
</dbReference>
<comment type="similarity">
    <text evidence="1">Belongs to the eukaryotic ribosomal protein eS21 family.</text>
</comment>
<dbReference type="GO" id="GO:0005840">
    <property type="term" value="C:ribosome"/>
    <property type="evidence" value="ECO:0007669"/>
    <property type="project" value="UniProtKB-KW"/>
</dbReference>
<gene>
    <name evidence="4" type="ORF">IZO911_LOCUS16924</name>
    <name evidence="7" type="ORF">KXQ929_LOCUS38477</name>
    <name evidence="6" type="ORF">OKA104_LOCUS33873</name>
    <name evidence="5" type="ORF">VCS650_LOCUS18258</name>
</gene>
<dbReference type="InterPro" id="IPR038579">
    <property type="entry name" value="Ribosomal_eS21_sf"/>
</dbReference>
<dbReference type="AlphaFoldDB" id="A0A819SZM3"/>
<evidence type="ECO:0000313" key="5">
    <source>
        <dbReference type="EMBL" id="CAF1066877.1"/>
    </source>
</evidence>
<dbReference type="PANTHER" id="PTHR10442">
    <property type="entry name" value="40S RIBOSOMAL PROTEIN S21"/>
    <property type="match status" value="1"/>
</dbReference>
<dbReference type="EMBL" id="CAJOAY010004423">
    <property type="protein sequence ID" value="CAF4069314.1"/>
    <property type="molecule type" value="Genomic_DNA"/>
</dbReference>
<dbReference type="Gene3D" id="3.30.1230.20">
    <property type="match status" value="1"/>
</dbReference>
<name>A0A819SZM3_9BILA</name>
<dbReference type="OrthoDB" id="10248398at2759"/>
<dbReference type="Proteomes" id="UP000663860">
    <property type="component" value="Unassembled WGS sequence"/>
</dbReference>
<proteinExistence type="inferred from homology"/>
<keyword evidence="2" id="KW-0689">Ribosomal protein</keyword>
<dbReference type="EMBL" id="CAJOBB010006883">
    <property type="protein sequence ID" value="CAF4172529.1"/>
    <property type="molecule type" value="Genomic_DNA"/>
</dbReference>
<dbReference type="InterPro" id="IPR001931">
    <property type="entry name" value="Ribosomal_eS21"/>
</dbReference>
<dbReference type="GO" id="GO:0003735">
    <property type="term" value="F:structural constituent of ribosome"/>
    <property type="evidence" value="ECO:0007669"/>
    <property type="project" value="InterPro"/>
</dbReference>